<proteinExistence type="predicted"/>
<protein>
    <submittedName>
        <fullName evidence="5">S9 family peptidase</fullName>
    </submittedName>
</protein>
<dbReference type="Gene3D" id="2.130.10.10">
    <property type="entry name" value="YVTN repeat-like/Quinoprotein amine dehydrogenase"/>
    <property type="match status" value="1"/>
</dbReference>
<dbReference type="AlphaFoldDB" id="A0A418PYB5"/>
<keyword evidence="1" id="KW-0378">Hydrolase</keyword>
<dbReference type="Pfam" id="PF00326">
    <property type="entry name" value="Peptidase_S9"/>
    <property type="match status" value="1"/>
</dbReference>
<evidence type="ECO:0000313" key="5">
    <source>
        <dbReference type="EMBL" id="RIX27047.1"/>
    </source>
</evidence>
<accession>A0A418PYB5</accession>
<feature type="chain" id="PRO_5019507964" evidence="3">
    <location>
        <begin position="20"/>
        <end position="645"/>
    </location>
</feature>
<keyword evidence="6" id="KW-1185">Reference proteome</keyword>
<keyword evidence="2" id="KW-0720">Serine protease</keyword>
<dbReference type="Gene3D" id="2.120.10.30">
    <property type="entry name" value="TolB, C-terminal domain"/>
    <property type="match status" value="1"/>
</dbReference>
<comment type="caution">
    <text evidence="5">The sequence shown here is derived from an EMBL/GenBank/DDBJ whole genome shotgun (WGS) entry which is preliminary data.</text>
</comment>
<dbReference type="Proteomes" id="UP000285023">
    <property type="component" value="Unassembled WGS sequence"/>
</dbReference>
<evidence type="ECO:0000256" key="3">
    <source>
        <dbReference type="SAM" id="SignalP"/>
    </source>
</evidence>
<dbReference type="InterPro" id="IPR011042">
    <property type="entry name" value="6-blade_b-propeller_TolB-like"/>
</dbReference>
<feature type="signal peptide" evidence="3">
    <location>
        <begin position="1"/>
        <end position="19"/>
    </location>
</feature>
<name>A0A418PYB5_9SPHN</name>
<reference evidence="5 6" key="1">
    <citation type="submission" date="2018-09" db="EMBL/GenBank/DDBJ databases">
        <title>Sphingomonas sp. DAC4.</title>
        <authorList>
            <person name="Seo T."/>
        </authorList>
    </citation>
    <scope>NUCLEOTIDE SEQUENCE [LARGE SCALE GENOMIC DNA]</scope>
    <source>
        <strain evidence="5 6">DAC4</strain>
    </source>
</reference>
<dbReference type="EMBL" id="QXTF01000004">
    <property type="protein sequence ID" value="RIX27047.1"/>
    <property type="molecule type" value="Genomic_DNA"/>
</dbReference>
<dbReference type="SUPFAM" id="SSF53474">
    <property type="entry name" value="alpha/beta-Hydrolases"/>
    <property type="match status" value="1"/>
</dbReference>
<keyword evidence="2" id="KW-0645">Protease</keyword>
<dbReference type="GO" id="GO:0004252">
    <property type="term" value="F:serine-type endopeptidase activity"/>
    <property type="evidence" value="ECO:0007669"/>
    <property type="project" value="TreeGrafter"/>
</dbReference>
<evidence type="ECO:0000259" key="4">
    <source>
        <dbReference type="Pfam" id="PF00326"/>
    </source>
</evidence>
<dbReference type="Gene3D" id="3.40.50.1820">
    <property type="entry name" value="alpha/beta hydrolase"/>
    <property type="match status" value="1"/>
</dbReference>
<dbReference type="InterPro" id="IPR001375">
    <property type="entry name" value="Peptidase_S9_cat"/>
</dbReference>
<evidence type="ECO:0000256" key="1">
    <source>
        <dbReference type="ARBA" id="ARBA00022801"/>
    </source>
</evidence>
<keyword evidence="3" id="KW-0732">Signal</keyword>
<dbReference type="InterPro" id="IPR011659">
    <property type="entry name" value="WD40"/>
</dbReference>
<dbReference type="OrthoDB" id="1094230at2"/>
<organism evidence="5 6">
    <name type="scientific">Sphingomonas edaphi</name>
    <dbReference type="NCBI Taxonomy" id="2315689"/>
    <lineage>
        <taxon>Bacteria</taxon>
        <taxon>Pseudomonadati</taxon>
        <taxon>Pseudomonadota</taxon>
        <taxon>Alphaproteobacteria</taxon>
        <taxon>Sphingomonadales</taxon>
        <taxon>Sphingomonadaceae</taxon>
        <taxon>Sphingomonas</taxon>
    </lineage>
</organism>
<dbReference type="InterPro" id="IPR029058">
    <property type="entry name" value="AB_hydrolase_fold"/>
</dbReference>
<dbReference type="Pfam" id="PF07676">
    <property type="entry name" value="PD40"/>
    <property type="match status" value="2"/>
</dbReference>
<gene>
    <name evidence="5" type="ORF">D3M59_10855</name>
</gene>
<feature type="domain" description="Peptidase S9 prolyl oligopeptidase catalytic" evidence="4">
    <location>
        <begin position="435"/>
        <end position="639"/>
    </location>
</feature>
<dbReference type="GO" id="GO:0006508">
    <property type="term" value="P:proteolysis"/>
    <property type="evidence" value="ECO:0007669"/>
    <property type="project" value="InterPro"/>
</dbReference>
<dbReference type="PANTHER" id="PTHR42776">
    <property type="entry name" value="SERINE PEPTIDASE S9 FAMILY MEMBER"/>
    <property type="match status" value="1"/>
</dbReference>
<evidence type="ECO:0000256" key="2">
    <source>
        <dbReference type="ARBA" id="ARBA00022825"/>
    </source>
</evidence>
<sequence>MKTTLASAFLLTVSSVAVAAAPSPVVPRPDAMKMEGVPQVPLALAEATRPYLEYRTASLAGWNASDRSMLIQTRFGNTAQLHVVKSAGGARQQISFEQEPANGSWSPNGDVLLVSKDVGGSEFYQLYTLSNGRLRLLTDGKSRNEFGTWSKDGSLIGYSSTRRNGADSDLYVMDPRDPSTDRLMASVKGGGWNIESFTPDKKTAIVRQGISATKSNLWLVDVATGKLTPLGNHSRDIAFGTVKLASDGRAWTLSDEQSDTLRLGTIDLSSGKFVARSPSMKWDIEEFDISSDGRTLAFLTNEAGVSRLYLLDTATGSIRRVDALPSGVASNLEFAPWGEIGLTLSSARIPADAFAINPTTLAVTRWTESETGGLDAKLNVEPELVSARSFDGEPISGFLYRPDPAKFPGKRPLLMWIHGGPESQARPSFLGRYNYLMNELGIAMFYPNVRGSSGYGKRFISLDNGPFLRENSVKDIGALLSVLKKDESIDASRIAQTGRSYGGYMCYASAIFYPADFKSANCVVAISDFVTFLKNTQSYRRDLRRVEYGDERDPKQLAQFKKIAPMARIGEIKMPLYIVAGENDPRVPASEARQVAAAVKQSGTPVWVSIAANEGHQWGKKENVDYQFWTDLLFWQQTLLGQPAN</sequence>
<dbReference type="PANTHER" id="PTHR42776:SF27">
    <property type="entry name" value="DIPEPTIDYL PEPTIDASE FAMILY MEMBER 6"/>
    <property type="match status" value="1"/>
</dbReference>
<dbReference type="InterPro" id="IPR015943">
    <property type="entry name" value="WD40/YVTN_repeat-like_dom_sf"/>
</dbReference>
<evidence type="ECO:0000313" key="6">
    <source>
        <dbReference type="Proteomes" id="UP000285023"/>
    </source>
</evidence>
<dbReference type="SUPFAM" id="SSF69304">
    <property type="entry name" value="Tricorn protease N-terminal domain"/>
    <property type="match status" value="1"/>
</dbReference>